<keyword evidence="3" id="KW-1185">Reference proteome</keyword>
<comment type="caution">
    <text evidence="2">The sequence shown here is derived from an EMBL/GenBank/DDBJ whole genome shotgun (WGS) entry which is preliminary data.</text>
</comment>
<dbReference type="InterPro" id="IPR001753">
    <property type="entry name" value="Enoyl-CoA_hydra/iso"/>
</dbReference>
<accession>A0AAV3TX29</accession>
<dbReference type="SUPFAM" id="SSF52096">
    <property type="entry name" value="ClpP/crotonase"/>
    <property type="match status" value="1"/>
</dbReference>
<dbReference type="RefSeq" id="WP_345415537.1">
    <property type="nucleotide sequence ID" value="NZ_AP031496.1"/>
</dbReference>
<proteinExistence type="inferred from homology"/>
<gene>
    <name evidence="2" type="ORF">GCM10025791_01550</name>
</gene>
<sequence length="256" mass="27965">MSESVTLTIDGHIATLTFANPPLNFATIRLVKLIADNLEEIDNNSHIRVVVLKSAGDIFCAGADLQSENGFGAKGDDPLRELYDQALRIYAAKKPIIAQVRGAAIGAGLGLALTADFRIATPKARFSANFAKLGFHPGFGLTYTVPKLVGEQRAAEMFLTAERYKPDLLQQWGMVNRVTSEDSIEDETDAFAQKIASNAPLSLLSTRETLRMGMLEHVTQAIVREHSVQIELFKTKDFAEGVQSVNERRPGSFTGQ</sequence>
<dbReference type="EMBL" id="BAABLX010000001">
    <property type="protein sequence ID" value="GAA4929533.1"/>
    <property type="molecule type" value="Genomic_DNA"/>
</dbReference>
<comment type="similarity">
    <text evidence="1">Belongs to the enoyl-CoA hydratase/isomerase family.</text>
</comment>
<dbReference type="PANTHER" id="PTHR43459:SF1">
    <property type="entry name" value="EG:BACN32G11.4 PROTEIN"/>
    <property type="match status" value="1"/>
</dbReference>
<organism evidence="2 3">
    <name type="scientific">Halioxenophilus aromaticivorans</name>
    <dbReference type="NCBI Taxonomy" id="1306992"/>
    <lineage>
        <taxon>Bacteria</taxon>
        <taxon>Pseudomonadati</taxon>
        <taxon>Pseudomonadota</taxon>
        <taxon>Gammaproteobacteria</taxon>
        <taxon>Alteromonadales</taxon>
        <taxon>Alteromonadaceae</taxon>
        <taxon>Halioxenophilus</taxon>
    </lineage>
</organism>
<dbReference type="Gene3D" id="3.90.226.10">
    <property type="entry name" value="2-enoyl-CoA Hydratase, Chain A, domain 1"/>
    <property type="match status" value="1"/>
</dbReference>
<evidence type="ECO:0000313" key="3">
    <source>
        <dbReference type="Proteomes" id="UP001409585"/>
    </source>
</evidence>
<dbReference type="AlphaFoldDB" id="A0AAV3TX29"/>
<dbReference type="Proteomes" id="UP001409585">
    <property type="component" value="Unassembled WGS sequence"/>
</dbReference>
<dbReference type="InterPro" id="IPR029045">
    <property type="entry name" value="ClpP/crotonase-like_dom_sf"/>
</dbReference>
<reference evidence="3" key="1">
    <citation type="journal article" date="2019" name="Int. J. Syst. Evol. Microbiol.">
        <title>The Global Catalogue of Microorganisms (GCM) 10K type strain sequencing project: providing services to taxonomists for standard genome sequencing and annotation.</title>
        <authorList>
            <consortium name="The Broad Institute Genomics Platform"/>
            <consortium name="The Broad Institute Genome Sequencing Center for Infectious Disease"/>
            <person name="Wu L."/>
            <person name="Ma J."/>
        </authorList>
    </citation>
    <scope>NUCLEOTIDE SEQUENCE [LARGE SCALE GENOMIC DNA]</scope>
    <source>
        <strain evidence="3">JCM 19134</strain>
    </source>
</reference>
<dbReference type="CDD" id="cd06558">
    <property type="entry name" value="crotonase-like"/>
    <property type="match status" value="1"/>
</dbReference>
<evidence type="ECO:0000313" key="2">
    <source>
        <dbReference type="EMBL" id="GAA4929533.1"/>
    </source>
</evidence>
<dbReference type="Pfam" id="PF00378">
    <property type="entry name" value="ECH_1"/>
    <property type="match status" value="1"/>
</dbReference>
<dbReference type="GO" id="GO:0003824">
    <property type="term" value="F:catalytic activity"/>
    <property type="evidence" value="ECO:0007669"/>
    <property type="project" value="InterPro"/>
</dbReference>
<evidence type="ECO:0000256" key="1">
    <source>
        <dbReference type="RuleBase" id="RU003707"/>
    </source>
</evidence>
<name>A0AAV3TX29_9ALTE</name>
<dbReference type="PROSITE" id="PS00166">
    <property type="entry name" value="ENOYL_COA_HYDRATASE"/>
    <property type="match status" value="1"/>
</dbReference>
<protein>
    <submittedName>
        <fullName evidence="2">Enoyl-CoA hydratase/isomerase family protein</fullName>
    </submittedName>
</protein>
<dbReference type="PANTHER" id="PTHR43459">
    <property type="entry name" value="ENOYL-COA HYDRATASE"/>
    <property type="match status" value="1"/>
</dbReference>
<dbReference type="InterPro" id="IPR018376">
    <property type="entry name" value="Enoyl-CoA_hyd/isom_CS"/>
</dbReference>